<reference evidence="2 3" key="1">
    <citation type="submission" date="2018-12" db="EMBL/GenBank/DDBJ databases">
        <authorList>
            <person name="Sun L."/>
            <person name="Chen Z."/>
        </authorList>
    </citation>
    <scope>NUCLEOTIDE SEQUENCE [LARGE SCALE GENOMIC DNA]</scope>
    <source>
        <strain evidence="2 3">DSM 15890</strain>
    </source>
</reference>
<sequence>MDKKVKRYYQLKQSHKEIEQELAELRSEIMNHCAEQDVSDLEVGSYRVKIVHQVRKEYDDNKLYQALPDPEVWRMLSKPDSSKVASLIKLNVISEDSIRDTFSLKNITLLQVDKK</sequence>
<gene>
    <name evidence="2" type="ORF">EJP82_15290</name>
</gene>
<name>A0A3S1DI36_9BACL</name>
<evidence type="ECO:0000256" key="1">
    <source>
        <dbReference type="SAM" id="Coils"/>
    </source>
</evidence>
<dbReference type="Proteomes" id="UP000279446">
    <property type="component" value="Unassembled WGS sequence"/>
</dbReference>
<comment type="caution">
    <text evidence="2">The sequence shown here is derived from an EMBL/GenBank/DDBJ whole genome shotgun (WGS) entry which is preliminary data.</text>
</comment>
<keyword evidence="3" id="KW-1185">Reference proteome</keyword>
<dbReference type="AlphaFoldDB" id="A0A3S1DI36"/>
<evidence type="ECO:0000313" key="3">
    <source>
        <dbReference type="Proteomes" id="UP000279446"/>
    </source>
</evidence>
<proteinExistence type="predicted"/>
<evidence type="ECO:0000313" key="2">
    <source>
        <dbReference type="EMBL" id="RUT45325.1"/>
    </source>
</evidence>
<dbReference type="OrthoDB" id="2678891at2"/>
<keyword evidence="1" id="KW-0175">Coiled coil</keyword>
<feature type="coiled-coil region" evidence="1">
    <location>
        <begin position="8"/>
        <end position="35"/>
    </location>
</feature>
<dbReference type="RefSeq" id="WP_127192930.1">
    <property type="nucleotide sequence ID" value="NZ_JAUSSS010000012.1"/>
</dbReference>
<protein>
    <submittedName>
        <fullName evidence="2">Uncharacterized protein</fullName>
    </submittedName>
</protein>
<accession>A0A3S1DI36</accession>
<organism evidence="2 3">
    <name type="scientific">Paenibacillus anaericanus</name>
    <dbReference type="NCBI Taxonomy" id="170367"/>
    <lineage>
        <taxon>Bacteria</taxon>
        <taxon>Bacillati</taxon>
        <taxon>Bacillota</taxon>
        <taxon>Bacilli</taxon>
        <taxon>Bacillales</taxon>
        <taxon>Paenibacillaceae</taxon>
        <taxon>Paenibacillus</taxon>
    </lineage>
</organism>
<dbReference type="EMBL" id="RZNY01000012">
    <property type="protein sequence ID" value="RUT45325.1"/>
    <property type="molecule type" value="Genomic_DNA"/>
</dbReference>